<sequence>MADNKWARPDQPPPPMFLGKKERDLVKQVNDELIERVIGQTIVYYPISTIHTDFHSLYGEAIEKTFLPPVRVYVLIEWGDTTTTATNYGVDRLYHLTCHFHKRRLTEDQDLYVREGDFILYGGDYYEIITLTEAKQLFGQVDHMMEITAKCGRARQGLFDGT</sequence>
<protein>
    <submittedName>
        <fullName evidence="1">Uncharacterized protein</fullName>
    </submittedName>
</protein>
<reference evidence="1" key="1">
    <citation type="submission" date="2018-05" db="EMBL/GenBank/DDBJ databases">
        <authorList>
            <person name="Lanie J.A."/>
            <person name="Ng W.-L."/>
            <person name="Kazmierczak K.M."/>
            <person name="Andrzejewski T.M."/>
            <person name="Davidsen T.M."/>
            <person name="Wayne K.J."/>
            <person name="Tettelin H."/>
            <person name="Glass J.I."/>
            <person name="Rusch D."/>
            <person name="Podicherti R."/>
            <person name="Tsui H.-C.T."/>
            <person name="Winkler M.E."/>
        </authorList>
    </citation>
    <scope>NUCLEOTIDE SEQUENCE</scope>
</reference>
<organism evidence="1">
    <name type="scientific">marine metagenome</name>
    <dbReference type="NCBI Taxonomy" id="408172"/>
    <lineage>
        <taxon>unclassified sequences</taxon>
        <taxon>metagenomes</taxon>
        <taxon>ecological metagenomes</taxon>
    </lineage>
</organism>
<dbReference type="AlphaFoldDB" id="A0A382L186"/>
<gene>
    <name evidence="1" type="ORF">METZ01_LOCUS282377</name>
</gene>
<name>A0A382L186_9ZZZZ</name>
<dbReference type="EMBL" id="UINC01083635">
    <property type="protein sequence ID" value="SVC29523.1"/>
    <property type="molecule type" value="Genomic_DNA"/>
</dbReference>
<evidence type="ECO:0000313" key="1">
    <source>
        <dbReference type="EMBL" id="SVC29523.1"/>
    </source>
</evidence>
<proteinExistence type="predicted"/>
<accession>A0A382L186</accession>